<organism evidence="1">
    <name type="scientific">Magallana gigas</name>
    <name type="common">Pacific oyster</name>
    <name type="synonym">Crassostrea gigas</name>
    <dbReference type="NCBI Taxonomy" id="29159"/>
    <lineage>
        <taxon>Eukaryota</taxon>
        <taxon>Metazoa</taxon>
        <taxon>Spiralia</taxon>
        <taxon>Lophotrochozoa</taxon>
        <taxon>Mollusca</taxon>
        <taxon>Bivalvia</taxon>
        <taxon>Autobranchia</taxon>
        <taxon>Pteriomorphia</taxon>
        <taxon>Ostreida</taxon>
        <taxon>Ostreoidea</taxon>
        <taxon>Ostreidae</taxon>
        <taxon>Magallana</taxon>
    </lineage>
</organism>
<dbReference type="EMBL" id="JH817539">
    <property type="protein sequence ID" value="EKC34984.1"/>
    <property type="molecule type" value="Genomic_DNA"/>
</dbReference>
<dbReference type="HOGENOM" id="CLU_1688456_0_0_1"/>
<proteinExistence type="predicted"/>
<evidence type="ECO:0000313" key="1">
    <source>
        <dbReference type="EMBL" id="EKC34984.1"/>
    </source>
</evidence>
<reference evidence="1" key="1">
    <citation type="journal article" date="2012" name="Nature">
        <title>The oyster genome reveals stress adaptation and complexity of shell formation.</title>
        <authorList>
            <person name="Zhang G."/>
            <person name="Fang X."/>
            <person name="Guo X."/>
            <person name="Li L."/>
            <person name="Luo R."/>
            <person name="Xu F."/>
            <person name="Yang P."/>
            <person name="Zhang L."/>
            <person name="Wang X."/>
            <person name="Qi H."/>
            <person name="Xiong Z."/>
            <person name="Que H."/>
            <person name="Xie Y."/>
            <person name="Holland P.W."/>
            <person name="Paps J."/>
            <person name="Zhu Y."/>
            <person name="Wu F."/>
            <person name="Chen Y."/>
            <person name="Wang J."/>
            <person name="Peng C."/>
            <person name="Meng J."/>
            <person name="Yang L."/>
            <person name="Liu J."/>
            <person name="Wen B."/>
            <person name="Zhang N."/>
            <person name="Huang Z."/>
            <person name="Zhu Q."/>
            <person name="Feng Y."/>
            <person name="Mount A."/>
            <person name="Hedgecock D."/>
            <person name="Xu Z."/>
            <person name="Liu Y."/>
            <person name="Domazet-Loso T."/>
            <person name="Du Y."/>
            <person name="Sun X."/>
            <person name="Zhang S."/>
            <person name="Liu B."/>
            <person name="Cheng P."/>
            <person name="Jiang X."/>
            <person name="Li J."/>
            <person name="Fan D."/>
            <person name="Wang W."/>
            <person name="Fu W."/>
            <person name="Wang T."/>
            <person name="Wang B."/>
            <person name="Zhang J."/>
            <person name="Peng Z."/>
            <person name="Li Y."/>
            <person name="Li N."/>
            <person name="Wang J."/>
            <person name="Chen M."/>
            <person name="He Y."/>
            <person name="Tan F."/>
            <person name="Song X."/>
            <person name="Zheng Q."/>
            <person name="Huang R."/>
            <person name="Yang H."/>
            <person name="Du X."/>
            <person name="Chen L."/>
            <person name="Yang M."/>
            <person name="Gaffney P.M."/>
            <person name="Wang S."/>
            <person name="Luo L."/>
            <person name="She Z."/>
            <person name="Ming Y."/>
            <person name="Huang W."/>
            <person name="Zhang S."/>
            <person name="Huang B."/>
            <person name="Zhang Y."/>
            <person name="Qu T."/>
            <person name="Ni P."/>
            <person name="Miao G."/>
            <person name="Wang J."/>
            <person name="Wang Q."/>
            <person name="Steinberg C.E."/>
            <person name="Wang H."/>
            <person name="Li N."/>
            <person name="Qian L."/>
            <person name="Zhang G."/>
            <person name="Li Y."/>
            <person name="Yang H."/>
            <person name="Liu X."/>
            <person name="Wang J."/>
            <person name="Yin Y."/>
            <person name="Wang J."/>
        </authorList>
    </citation>
    <scope>NUCLEOTIDE SEQUENCE [LARGE SCALE GENOMIC DNA]</scope>
    <source>
        <strain evidence="1">05x7-T-G4-1.051#20</strain>
    </source>
</reference>
<sequence length="156" mass="18259">MRKKNRRLRIFRPPFKATISYNHRLNDDLSAVLPEHKLLDYGNTLEFRNEKSMIEALEINETKPNFNFDKVRRARPLSQLNARETVWVKGEGGGTTETVVAKTQQSDCSYIVERDNGAIRRNRRHLEPANMLKDEAFASDKFDQDNNMQNHELCEH</sequence>
<gene>
    <name evidence="1" type="ORF">CGI_10023603</name>
</gene>
<dbReference type="InParanoid" id="K1QUN8"/>
<protein>
    <submittedName>
        <fullName evidence="1">Uncharacterized protein</fullName>
    </submittedName>
</protein>
<dbReference type="AlphaFoldDB" id="K1QUN8"/>
<accession>K1QUN8</accession>
<name>K1QUN8_MAGGI</name>